<feature type="compositionally biased region" description="Pro residues" evidence="3">
    <location>
        <begin position="29"/>
        <end position="46"/>
    </location>
</feature>
<keyword evidence="6" id="KW-1185">Reference proteome</keyword>
<dbReference type="PANTHER" id="PTHR42919:SF8">
    <property type="entry name" value="N-ALPHA-ACETYLTRANSFERASE 50"/>
    <property type="match status" value="1"/>
</dbReference>
<dbReference type="InterPro" id="IPR000182">
    <property type="entry name" value="GNAT_dom"/>
</dbReference>
<dbReference type="EMBL" id="JAZHXI010000008">
    <property type="protein sequence ID" value="KAL2069006.1"/>
    <property type="molecule type" value="Genomic_DNA"/>
</dbReference>
<feature type="compositionally biased region" description="Low complexity" evidence="3">
    <location>
        <begin position="348"/>
        <end position="366"/>
    </location>
</feature>
<feature type="compositionally biased region" description="Pro residues" evidence="3">
    <location>
        <begin position="289"/>
        <end position="303"/>
    </location>
</feature>
<evidence type="ECO:0000256" key="2">
    <source>
        <dbReference type="ARBA" id="ARBA00023315"/>
    </source>
</evidence>
<dbReference type="SUPFAM" id="SSF55729">
    <property type="entry name" value="Acyl-CoA N-acyltransferases (Nat)"/>
    <property type="match status" value="1"/>
</dbReference>
<feature type="compositionally biased region" description="Polar residues" evidence="3">
    <location>
        <begin position="266"/>
        <end position="276"/>
    </location>
</feature>
<keyword evidence="1" id="KW-0808">Transferase</keyword>
<dbReference type="Proteomes" id="UP001595075">
    <property type="component" value="Unassembled WGS sequence"/>
</dbReference>
<gene>
    <name evidence="5" type="ORF">VTL71DRAFT_15344</name>
</gene>
<evidence type="ECO:0000256" key="1">
    <source>
        <dbReference type="ARBA" id="ARBA00022679"/>
    </source>
</evidence>
<evidence type="ECO:0000259" key="4">
    <source>
        <dbReference type="PROSITE" id="PS51186"/>
    </source>
</evidence>
<protein>
    <recommendedName>
        <fullName evidence="4">N-acetyltransferase domain-containing protein</fullName>
    </recommendedName>
</protein>
<proteinExistence type="predicted"/>
<sequence length="382" mass="41856">MDTNRASNPANTRAQPSIRSFFQPRQPTYTPPPGSPIPKIQPPNPPTLTKQTPPSLPSQPSSNTNKANSTQITKPSNLPPQATISQIQQPHVQPLRRINSLLLPIPYPDSFYHKILNPDPPTPSPPNSFSRSILWTDPTSQETKVIGGVICRVDPSLSPESTPQNPIYTPNTHDIYIQSLCLLSPYRGKGLVAAVLNEVIEAAINQDELRIESLYAHVWTQNEEGLEWYAARGFKREEPVIRGYYRVLNPDTAYILRRRLVPSDHLNGNSKSQPLSTAPEITKQAPAPISQPPTPITSQPPTPTTEGDRPPMPNHARSFQDRGPEREWNDLPGDVLGGGLLKPTSALASREGSAPSSRSSSRSGAEVKGKKKRVYPAAAFGS</sequence>
<feature type="compositionally biased region" description="Polar residues" evidence="3">
    <location>
        <begin position="1"/>
        <end position="20"/>
    </location>
</feature>
<keyword evidence="2" id="KW-0012">Acyltransferase</keyword>
<feature type="region of interest" description="Disordered" evidence="3">
    <location>
        <begin position="265"/>
        <end position="382"/>
    </location>
</feature>
<reference evidence="5 6" key="1">
    <citation type="journal article" date="2024" name="Commun. Biol.">
        <title>Comparative genomic analysis of thermophilic fungi reveals convergent evolutionary adaptations and gene losses.</title>
        <authorList>
            <person name="Steindorff A.S."/>
            <person name="Aguilar-Pontes M.V."/>
            <person name="Robinson A.J."/>
            <person name="Andreopoulos B."/>
            <person name="LaButti K."/>
            <person name="Kuo A."/>
            <person name="Mondo S."/>
            <person name="Riley R."/>
            <person name="Otillar R."/>
            <person name="Haridas S."/>
            <person name="Lipzen A."/>
            <person name="Grimwood J."/>
            <person name="Schmutz J."/>
            <person name="Clum A."/>
            <person name="Reid I.D."/>
            <person name="Moisan M.C."/>
            <person name="Butler G."/>
            <person name="Nguyen T.T.M."/>
            <person name="Dewar K."/>
            <person name="Conant G."/>
            <person name="Drula E."/>
            <person name="Henrissat B."/>
            <person name="Hansel C."/>
            <person name="Singer S."/>
            <person name="Hutchinson M.I."/>
            <person name="de Vries R.P."/>
            <person name="Natvig D.O."/>
            <person name="Powell A.J."/>
            <person name="Tsang A."/>
            <person name="Grigoriev I.V."/>
        </authorList>
    </citation>
    <scope>NUCLEOTIDE SEQUENCE [LARGE SCALE GENOMIC DNA]</scope>
    <source>
        <strain evidence="5 6">CBS 494.80</strain>
    </source>
</reference>
<dbReference type="PROSITE" id="PS51186">
    <property type="entry name" value="GNAT"/>
    <property type="match status" value="1"/>
</dbReference>
<feature type="domain" description="N-acetyltransferase" evidence="4">
    <location>
        <begin position="82"/>
        <end position="261"/>
    </location>
</feature>
<feature type="compositionally biased region" description="Basic and acidic residues" evidence="3">
    <location>
        <begin position="318"/>
        <end position="329"/>
    </location>
</feature>
<name>A0ABR4CHL1_9HELO</name>
<feature type="region of interest" description="Disordered" evidence="3">
    <location>
        <begin position="1"/>
        <end position="81"/>
    </location>
</feature>
<organism evidence="5 6">
    <name type="scientific">Oculimacula yallundae</name>
    <dbReference type="NCBI Taxonomy" id="86028"/>
    <lineage>
        <taxon>Eukaryota</taxon>
        <taxon>Fungi</taxon>
        <taxon>Dikarya</taxon>
        <taxon>Ascomycota</taxon>
        <taxon>Pezizomycotina</taxon>
        <taxon>Leotiomycetes</taxon>
        <taxon>Helotiales</taxon>
        <taxon>Ploettnerulaceae</taxon>
        <taxon>Oculimacula</taxon>
    </lineage>
</organism>
<dbReference type="Gene3D" id="3.40.630.30">
    <property type="match status" value="1"/>
</dbReference>
<dbReference type="PANTHER" id="PTHR42919">
    <property type="entry name" value="N-ALPHA-ACETYLTRANSFERASE"/>
    <property type="match status" value="1"/>
</dbReference>
<dbReference type="CDD" id="cd04301">
    <property type="entry name" value="NAT_SF"/>
    <property type="match status" value="1"/>
</dbReference>
<dbReference type="InterPro" id="IPR051556">
    <property type="entry name" value="N-term/lysine_N-AcTrnsfr"/>
</dbReference>
<accession>A0ABR4CHL1</accession>
<dbReference type="Pfam" id="PF00583">
    <property type="entry name" value="Acetyltransf_1"/>
    <property type="match status" value="1"/>
</dbReference>
<comment type="caution">
    <text evidence="5">The sequence shown here is derived from an EMBL/GenBank/DDBJ whole genome shotgun (WGS) entry which is preliminary data.</text>
</comment>
<dbReference type="InterPro" id="IPR016181">
    <property type="entry name" value="Acyl_CoA_acyltransferase"/>
</dbReference>
<evidence type="ECO:0000313" key="6">
    <source>
        <dbReference type="Proteomes" id="UP001595075"/>
    </source>
</evidence>
<feature type="compositionally biased region" description="Polar residues" evidence="3">
    <location>
        <begin position="63"/>
        <end position="81"/>
    </location>
</feature>
<evidence type="ECO:0000256" key="3">
    <source>
        <dbReference type="SAM" id="MobiDB-lite"/>
    </source>
</evidence>
<evidence type="ECO:0000313" key="5">
    <source>
        <dbReference type="EMBL" id="KAL2069006.1"/>
    </source>
</evidence>